<dbReference type="GO" id="GO:0007033">
    <property type="term" value="P:vacuole organization"/>
    <property type="evidence" value="ECO:0007669"/>
    <property type="project" value="TreeGrafter"/>
</dbReference>
<evidence type="ECO:0000259" key="9">
    <source>
        <dbReference type="SMART" id="SM00382"/>
    </source>
</evidence>
<dbReference type="InterPro" id="IPR003959">
    <property type="entry name" value="ATPase_AAA_core"/>
</dbReference>
<reference evidence="11" key="1">
    <citation type="submission" date="2023-07" db="EMBL/GenBank/DDBJ databases">
        <title>A chromosome-level genome assembly of Lolium multiflorum.</title>
        <authorList>
            <person name="Chen Y."/>
            <person name="Copetti D."/>
            <person name="Kolliker R."/>
            <person name="Studer B."/>
        </authorList>
    </citation>
    <scope>NUCLEOTIDE SEQUENCE</scope>
    <source>
        <strain evidence="11">02402/16</strain>
        <tissue evidence="11">Leaf</tissue>
    </source>
</reference>
<dbReference type="Pfam" id="PF17862">
    <property type="entry name" value="AAA_lid_3"/>
    <property type="match status" value="1"/>
</dbReference>
<protein>
    <recommendedName>
        <fullName evidence="13">Vesicle-fusing ATPase</fullName>
    </recommendedName>
</protein>
<name>A0AAD8R567_LOLMU</name>
<evidence type="ECO:0000256" key="3">
    <source>
        <dbReference type="ARBA" id="ARBA00022741"/>
    </source>
</evidence>
<feature type="region of interest" description="Disordered" evidence="8">
    <location>
        <begin position="133"/>
        <end position="156"/>
    </location>
</feature>
<keyword evidence="5 7" id="KW-0067">ATP-binding</keyword>
<evidence type="ECO:0000256" key="2">
    <source>
        <dbReference type="ARBA" id="ARBA00006914"/>
    </source>
</evidence>
<dbReference type="Pfam" id="PF00004">
    <property type="entry name" value="AAA"/>
    <property type="match status" value="1"/>
</dbReference>
<evidence type="ECO:0000259" key="10">
    <source>
        <dbReference type="SMART" id="SM00745"/>
    </source>
</evidence>
<dbReference type="FunFam" id="3.40.50.300:FF:000043">
    <property type="entry name" value="Vacuolar protein sorting-associated protein 4"/>
    <property type="match status" value="1"/>
</dbReference>
<dbReference type="PANTHER" id="PTHR23074:SF159">
    <property type="entry name" value="PROTEIN SUPPRESSOR OF K(+) TRANSPORT GROWTH DEFECT 1"/>
    <property type="match status" value="1"/>
</dbReference>
<proteinExistence type="inferred from homology"/>
<dbReference type="GO" id="GO:0016887">
    <property type="term" value="F:ATP hydrolysis activity"/>
    <property type="evidence" value="ECO:0007669"/>
    <property type="project" value="InterPro"/>
</dbReference>
<dbReference type="SMART" id="SM00382">
    <property type="entry name" value="AAA"/>
    <property type="match status" value="1"/>
</dbReference>
<dbReference type="SUPFAM" id="SSF52540">
    <property type="entry name" value="P-loop containing nucleoside triphosphate hydrolases"/>
    <property type="match status" value="1"/>
</dbReference>
<dbReference type="Gene3D" id="1.20.58.80">
    <property type="entry name" value="Phosphotransferase system, lactose/cellobiose-type IIA subunit"/>
    <property type="match status" value="1"/>
</dbReference>
<dbReference type="InterPro" id="IPR050304">
    <property type="entry name" value="MT-severing_AAA_ATPase"/>
</dbReference>
<evidence type="ECO:0000256" key="7">
    <source>
        <dbReference type="RuleBase" id="RU003651"/>
    </source>
</evidence>
<keyword evidence="6" id="KW-0472">Membrane</keyword>
<dbReference type="SUPFAM" id="SSF116846">
    <property type="entry name" value="MIT domain"/>
    <property type="match status" value="1"/>
</dbReference>
<sequence>MASFATEFPTVTRPRVRRVLCKPLFLFFFSPIATPRDGVAINRSNRKLTMYGAMKEQAVALVRQAVAEDDAGEYAAALQHYVHALDYFAAHLRYERNPKVRDAIAARLPGYVSRAEEIRALLDGQAGREGVAAEACGKGGQRKKDGGADGEDDERGAERAKLRAGLHSAIVSEKPNVRWDDVAGLDGAKQALQEAVVLPVKYPQFFTGKRRPWRAFLLYGPPGTGKSYLAKAVATEADSTFFSISSSDLLSKWMGESEKLVANLFEMARENAPSIIFIDEIDSLCGQRGEGNESESSRRVKTELLVQMQGVGHNDDKVLVLAATNTPYALDQAVRRRFDKRIYIPLPDLKARQRMFKVHLGDTPHSLTESDFERLAHRTDGFSGSDIAVCVKDVLFEPVRKTQDAMFFFRSDGSGGTWTPCGSRQPGAVQTTMEELAEEGMADKITPPPISRTDFEKVLARQRPTVSKAELDIYTRFTREFGEEG</sequence>
<organism evidence="11 12">
    <name type="scientific">Lolium multiflorum</name>
    <name type="common">Italian ryegrass</name>
    <name type="synonym">Lolium perenne subsp. multiflorum</name>
    <dbReference type="NCBI Taxonomy" id="4521"/>
    <lineage>
        <taxon>Eukaryota</taxon>
        <taxon>Viridiplantae</taxon>
        <taxon>Streptophyta</taxon>
        <taxon>Embryophyta</taxon>
        <taxon>Tracheophyta</taxon>
        <taxon>Spermatophyta</taxon>
        <taxon>Magnoliopsida</taxon>
        <taxon>Liliopsida</taxon>
        <taxon>Poales</taxon>
        <taxon>Poaceae</taxon>
        <taxon>BOP clade</taxon>
        <taxon>Pooideae</taxon>
        <taxon>Poodae</taxon>
        <taxon>Poeae</taxon>
        <taxon>Poeae Chloroplast Group 2 (Poeae type)</taxon>
        <taxon>Loliodinae</taxon>
        <taxon>Loliinae</taxon>
        <taxon>Lolium</taxon>
    </lineage>
</organism>
<dbReference type="PANTHER" id="PTHR23074">
    <property type="entry name" value="AAA DOMAIN-CONTAINING"/>
    <property type="match status" value="1"/>
</dbReference>
<comment type="similarity">
    <text evidence="2 7">Belongs to the AAA ATPase family.</text>
</comment>
<evidence type="ECO:0000256" key="1">
    <source>
        <dbReference type="ARBA" id="ARBA00004481"/>
    </source>
</evidence>
<evidence type="ECO:0000313" key="11">
    <source>
        <dbReference type="EMBL" id="KAK1615113.1"/>
    </source>
</evidence>
<dbReference type="InterPro" id="IPR003960">
    <property type="entry name" value="ATPase_AAA_CS"/>
</dbReference>
<dbReference type="EMBL" id="JAUUTY010000006">
    <property type="protein sequence ID" value="KAK1615113.1"/>
    <property type="molecule type" value="Genomic_DNA"/>
</dbReference>
<dbReference type="Gene3D" id="3.40.50.300">
    <property type="entry name" value="P-loop containing nucleotide triphosphate hydrolases"/>
    <property type="match status" value="1"/>
</dbReference>
<feature type="domain" description="MIT" evidence="10">
    <location>
        <begin position="51"/>
        <end position="128"/>
    </location>
</feature>
<dbReference type="Gene3D" id="1.10.8.60">
    <property type="match status" value="1"/>
</dbReference>
<dbReference type="Pfam" id="PF04212">
    <property type="entry name" value="MIT"/>
    <property type="match status" value="1"/>
</dbReference>
<accession>A0AAD8R567</accession>
<gene>
    <name evidence="11" type="ORF">QYE76_020630</name>
</gene>
<keyword evidence="12" id="KW-1185">Reference proteome</keyword>
<dbReference type="InterPro" id="IPR015415">
    <property type="entry name" value="Spast_Vps4_C"/>
</dbReference>
<keyword evidence="4" id="KW-0967">Endosome</keyword>
<dbReference type="PROSITE" id="PS00674">
    <property type="entry name" value="AAA"/>
    <property type="match status" value="1"/>
</dbReference>
<dbReference type="Proteomes" id="UP001231189">
    <property type="component" value="Unassembled WGS sequence"/>
</dbReference>
<keyword evidence="3 7" id="KW-0547">Nucleotide-binding</keyword>
<dbReference type="FunFam" id="1.10.8.60:FF:000015">
    <property type="entry name" value="vacuolar protein sorting-associated protein 4A"/>
    <property type="match status" value="1"/>
</dbReference>
<evidence type="ECO:0000256" key="5">
    <source>
        <dbReference type="ARBA" id="ARBA00022840"/>
    </source>
</evidence>
<dbReference type="CDD" id="cd19521">
    <property type="entry name" value="RecA-like_VPS4"/>
    <property type="match status" value="1"/>
</dbReference>
<evidence type="ECO:0008006" key="13">
    <source>
        <dbReference type="Google" id="ProtNLM"/>
    </source>
</evidence>
<evidence type="ECO:0000256" key="6">
    <source>
        <dbReference type="ARBA" id="ARBA00023136"/>
    </source>
</evidence>
<dbReference type="Pfam" id="PF09336">
    <property type="entry name" value="Vps4_C"/>
    <property type="match status" value="1"/>
</dbReference>
<dbReference type="InterPro" id="IPR027417">
    <property type="entry name" value="P-loop_NTPase"/>
</dbReference>
<evidence type="ECO:0000256" key="4">
    <source>
        <dbReference type="ARBA" id="ARBA00022753"/>
    </source>
</evidence>
<dbReference type="InterPro" id="IPR041569">
    <property type="entry name" value="AAA_lid_3"/>
</dbReference>
<dbReference type="InterPro" id="IPR003593">
    <property type="entry name" value="AAA+_ATPase"/>
</dbReference>
<dbReference type="GO" id="GO:0016197">
    <property type="term" value="P:endosomal transport"/>
    <property type="evidence" value="ECO:0007669"/>
    <property type="project" value="TreeGrafter"/>
</dbReference>
<dbReference type="AlphaFoldDB" id="A0AAD8R567"/>
<dbReference type="InterPro" id="IPR007330">
    <property type="entry name" value="MIT_dom"/>
</dbReference>
<evidence type="ECO:0000313" key="12">
    <source>
        <dbReference type="Proteomes" id="UP001231189"/>
    </source>
</evidence>
<feature type="domain" description="AAA+ ATPase" evidence="9">
    <location>
        <begin position="212"/>
        <end position="348"/>
    </location>
</feature>
<dbReference type="SMART" id="SM00745">
    <property type="entry name" value="MIT"/>
    <property type="match status" value="1"/>
</dbReference>
<comment type="subcellular location">
    <subcellularLocation>
        <location evidence="1">Endosome membrane</location>
        <topology evidence="1">Peripheral membrane protein</topology>
    </subcellularLocation>
</comment>
<comment type="caution">
    <text evidence="11">The sequence shown here is derived from an EMBL/GenBank/DDBJ whole genome shotgun (WGS) entry which is preliminary data.</text>
</comment>
<dbReference type="GO" id="GO:0005524">
    <property type="term" value="F:ATP binding"/>
    <property type="evidence" value="ECO:0007669"/>
    <property type="project" value="UniProtKB-KW"/>
</dbReference>
<evidence type="ECO:0000256" key="8">
    <source>
        <dbReference type="SAM" id="MobiDB-lite"/>
    </source>
</evidence>
<dbReference type="GO" id="GO:0010008">
    <property type="term" value="C:endosome membrane"/>
    <property type="evidence" value="ECO:0007669"/>
    <property type="project" value="UniProtKB-SubCell"/>
</dbReference>
<dbReference type="InterPro" id="IPR036181">
    <property type="entry name" value="MIT_dom_sf"/>
</dbReference>